<evidence type="ECO:0000313" key="1">
    <source>
        <dbReference type="EMBL" id="RJF55832.1"/>
    </source>
</evidence>
<protein>
    <submittedName>
        <fullName evidence="1">Uncharacterized protein</fullName>
    </submittedName>
</protein>
<dbReference type="AlphaFoldDB" id="A0AA93BW69"/>
<dbReference type="Proteomes" id="UP000284338">
    <property type="component" value="Unassembled WGS sequence"/>
</dbReference>
<sequence>MRLIGKNDAINDGDCERGCKVLFNGRMNRKKLRIAAYNQSVIGRVNFCLRFFSAKFQVK</sequence>
<dbReference type="EMBL" id="QYYG01000002">
    <property type="protein sequence ID" value="RJF55832.1"/>
    <property type="molecule type" value="Genomic_DNA"/>
</dbReference>
<comment type="caution">
    <text evidence="1">The sequence shown here is derived from an EMBL/GenBank/DDBJ whole genome shotgun (WGS) entry which is preliminary data.</text>
</comment>
<keyword evidence="2" id="KW-1185">Reference proteome</keyword>
<organism evidence="1 2">
    <name type="scientific">Serratia inhibens</name>
    <dbReference type="NCBI Taxonomy" id="2338073"/>
    <lineage>
        <taxon>Bacteria</taxon>
        <taxon>Pseudomonadati</taxon>
        <taxon>Pseudomonadota</taxon>
        <taxon>Gammaproteobacteria</taxon>
        <taxon>Enterobacterales</taxon>
        <taxon>Yersiniaceae</taxon>
        <taxon>Serratia</taxon>
    </lineage>
</organism>
<reference evidence="1 2" key="1">
    <citation type="submission" date="2018-09" db="EMBL/GenBank/DDBJ databases">
        <title>Draft genome of a novel serratia sp. strain with antifungal activity.</title>
        <authorList>
            <person name="Dichmann S.I."/>
            <person name="Park B.P."/>
            <person name="Pathiraja D."/>
            <person name="Choi I.-G."/>
            <person name="Stougaard P."/>
            <person name="Hennessy R.C."/>
        </authorList>
    </citation>
    <scope>NUCLEOTIDE SEQUENCE [LARGE SCALE GENOMIC DNA]</scope>
    <source>
        <strain evidence="1 2">S40</strain>
    </source>
</reference>
<accession>A0AA93BW69</accession>
<evidence type="ECO:0000313" key="2">
    <source>
        <dbReference type="Proteomes" id="UP000284338"/>
    </source>
</evidence>
<proteinExistence type="predicted"/>
<name>A0AA93BW69_9GAMM</name>
<gene>
    <name evidence="1" type="ORF">D4100_09455</name>
</gene>